<evidence type="ECO:0000256" key="4">
    <source>
        <dbReference type="ARBA" id="ARBA00023263"/>
    </source>
</evidence>
<evidence type="ECO:0000256" key="3">
    <source>
        <dbReference type="ARBA" id="ARBA00022729"/>
    </source>
</evidence>
<evidence type="ECO:0000313" key="8">
    <source>
        <dbReference type="Proteomes" id="UP000823865"/>
    </source>
</evidence>
<dbReference type="GO" id="GO:0009289">
    <property type="term" value="C:pilus"/>
    <property type="evidence" value="ECO:0007669"/>
    <property type="project" value="UniProtKB-SubCell"/>
</dbReference>
<evidence type="ECO:0000256" key="2">
    <source>
        <dbReference type="ARBA" id="ARBA00006011"/>
    </source>
</evidence>
<dbReference type="Proteomes" id="UP000823865">
    <property type="component" value="Unassembled WGS sequence"/>
</dbReference>
<dbReference type="Pfam" id="PF06321">
    <property type="entry name" value="P_gingi_FimA"/>
    <property type="match status" value="1"/>
</dbReference>
<comment type="similarity">
    <text evidence="2">Belongs to the bacteroidetes fimbrillin superfamily. FimA/Mfa1 family.</text>
</comment>
<proteinExistence type="inferred from homology"/>
<feature type="compositionally biased region" description="Polar residues" evidence="5">
    <location>
        <begin position="293"/>
        <end position="303"/>
    </location>
</feature>
<sequence length="1105" mass="125427">MEITDVNKVQEGIPVKITLSLGVGESVAITRSAESAETENKVNDVFLFAFNADGSLDNSAYFTSFTVLDECLTVEFPMHSGTNKQLYAIGNPESGSGTLTSDILSTVENVGDLQRLTSRLRLPYNVERNAFLMSGRLEASASGITVDENGTISGYVQSNEHAHPFPLIELERVDARITFRVTATPPEDKKGVYENFTFTPDYYQVENIPQGTYVFPNENDYQTQEEGEKTYDSMSGYNIVMPFDSENGGYQIFEFYIPENRLAYKKKITDEEKGDASSLYALREKRNKETLEEQNPNKPQQTERNTDFVYANDNSTYVVIHGILSYIDRSSGATQFIQADAIYTIHLGNTGHDANDEERVNNYDTERNTHYTYTVTVTGVNSMIVEVDEEKEVRPGVEGDVIIAGSEVVALDSHYGRTHFTLSRANIRRGLSWSVSTPFQEGMRVFDQNKFLRNDNGLIQTTKSAYSETQWKALQTDLDLNDYKWVQFIVNEEAIEHYDAHTHFVKYPGYQCYDGGSGNDNPAPPFGGKGAVPPSTNQNYPSENKFIVAYDINQLINHLYAEANNPQSDIFVNPENNNVDKSVESTTSVVHITAFVDEYVYIYNPNNEYYKPPVTLDGNSDADAEDLKLWRQVVNRENRMLNICTEQNVYSPDGNTSLARSVFTIAQRPIHTFYNINDERVTEGWGTESIMETGRLQASLLDGTTLDYTWVYNNSKPIDDFFNQPGNRLQGTRTNNTSNGRRNTLNILPGNDDSSSGDSWDNTELKWSDVMNLDYNGYGVLKESYNNVWYACVARNRDLDGDDYVDENEIRWYLASIDQLTDIWVGEWSLNKEAWLYQVDEDEVEGRVSHHVASSSYWSETGEPWVLWAEEGASRGRWGESATAKEYGNGFGASNRNQKFYDYRCVRNLGLSLADIDKEPQTYRDAGLTSEGSFREFTNRLGETYSEKWVDLSALDIASVRTAEVVSPAVQPKHNERSRTNRPYRRMAMLVDEESKDGLIYPLNRQINWNDGQNETNGSICPDGYRMPNQRELMLLYMTYPKYLPFEADSREHFYSKTTYGYNTSRPGFSYYSPVTGNSGNLMLLQSDERNSSQGKVRCVRDVAE</sequence>
<reference evidence="7" key="2">
    <citation type="submission" date="2021-04" db="EMBL/GenBank/DDBJ databases">
        <authorList>
            <person name="Gilroy R."/>
        </authorList>
    </citation>
    <scope>NUCLEOTIDE SEQUENCE</scope>
    <source>
        <strain evidence="7">G3-2149</strain>
    </source>
</reference>
<comment type="subcellular location">
    <subcellularLocation>
        <location evidence="1">Fimbrium</location>
    </subcellularLocation>
</comment>
<keyword evidence="4" id="KW-0281">Fimbrium</keyword>
<dbReference type="InterPro" id="IPR029141">
    <property type="entry name" value="FimA_N"/>
</dbReference>
<comment type="caution">
    <text evidence="7">The sequence shown here is derived from an EMBL/GenBank/DDBJ whole genome shotgun (WGS) entry which is preliminary data.</text>
</comment>
<reference evidence="7" key="1">
    <citation type="journal article" date="2021" name="PeerJ">
        <title>Extensive microbial diversity within the chicken gut microbiome revealed by metagenomics and culture.</title>
        <authorList>
            <person name="Gilroy R."/>
            <person name="Ravi A."/>
            <person name="Getino M."/>
            <person name="Pursley I."/>
            <person name="Horton D.L."/>
            <person name="Alikhan N.F."/>
            <person name="Baker D."/>
            <person name="Gharbi K."/>
            <person name="Hall N."/>
            <person name="Watson M."/>
            <person name="Adriaenssens E.M."/>
            <person name="Foster-Nyarko E."/>
            <person name="Jarju S."/>
            <person name="Secka A."/>
            <person name="Antonio M."/>
            <person name="Oren A."/>
            <person name="Chaudhuri R.R."/>
            <person name="La Ragione R."/>
            <person name="Hildebrand F."/>
            <person name="Pallen M.J."/>
        </authorList>
    </citation>
    <scope>NUCLEOTIDE SEQUENCE</scope>
    <source>
        <strain evidence="7">G3-2149</strain>
    </source>
</reference>
<dbReference type="Gene3D" id="2.60.40.2580">
    <property type="match status" value="1"/>
</dbReference>
<evidence type="ECO:0000313" key="7">
    <source>
        <dbReference type="EMBL" id="MBU3852907.1"/>
    </source>
</evidence>
<gene>
    <name evidence="7" type="ORF">H9789_03620</name>
</gene>
<dbReference type="AlphaFoldDB" id="A0A9E2P0U1"/>
<organism evidence="7 8">
    <name type="scientific">Candidatus Paraprevotella stercoravium</name>
    <dbReference type="NCBI Taxonomy" id="2838725"/>
    <lineage>
        <taxon>Bacteria</taxon>
        <taxon>Pseudomonadati</taxon>
        <taxon>Bacteroidota</taxon>
        <taxon>Bacteroidia</taxon>
        <taxon>Bacteroidales</taxon>
        <taxon>Prevotellaceae</taxon>
        <taxon>Paraprevotella</taxon>
    </lineage>
</organism>
<feature type="region of interest" description="Disordered" evidence="5">
    <location>
        <begin position="285"/>
        <end position="306"/>
    </location>
</feature>
<dbReference type="EMBL" id="JAHLFU010000067">
    <property type="protein sequence ID" value="MBU3852907.1"/>
    <property type="molecule type" value="Genomic_DNA"/>
</dbReference>
<protein>
    <submittedName>
        <fullName evidence="7">DUF4906 domain-containing protein</fullName>
    </submittedName>
</protein>
<evidence type="ECO:0000259" key="6">
    <source>
        <dbReference type="Pfam" id="PF06321"/>
    </source>
</evidence>
<name>A0A9E2P0U1_9BACT</name>
<evidence type="ECO:0000256" key="1">
    <source>
        <dbReference type="ARBA" id="ARBA00004561"/>
    </source>
</evidence>
<evidence type="ECO:0000256" key="5">
    <source>
        <dbReference type="SAM" id="MobiDB-lite"/>
    </source>
</evidence>
<keyword evidence="3" id="KW-0732">Signal</keyword>
<dbReference type="PROSITE" id="PS00018">
    <property type="entry name" value="EF_HAND_1"/>
    <property type="match status" value="1"/>
</dbReference>
<accession>A0A9E2P0U1</accession>
<dbReference type="InterPro" id="IPR018247">
    <property type="entry name" value="EF_Hand_1_Ca_BS"/>
</dbReference>
<feature type="domain" description="Major fimbrial subunit protein N-terminal" evidence="6">
    <location>
        <begin position="17"/>
        <end position="146"/>
    </location>
</feature>